<keyword evidence="8" id="KW-1185">Reference proteome</keyword>
<evidence type="ECO:0000313" key="8">
    <source>
        <dbReference type="Proteomes" id="UP000245288"/>
    </source>
</evidence>
<evidence type="ECO:0000313" key="7">
    <source>
        <dbReference type="EMBL" id="PWE86997.1"/>
    </source>
</evidence>
<evidence type="ECO:0000256" key="4">
    <source>
        <dbReference type="SAM" id="MobiDB-lite"/>
    </source>
</evidence>
<protein>
    <recommendedName>
        <fullName evidence="6">SsuA/THI5-like domain-containing protein</fullName>
    </recommendedName>
</protein>
<dbReference type="PANTHER" id="PTHR30024:SF47">
    <property type="entry name" value="TAURINE-BINDING PERIPLASMIC PROTEIN"/>
    <property type="match status" value="1"/>
</dbReference>
<feature type="signal peptide" evidence="5">
    <location>
        <begin position="1"/>
        <end position="21"/>
    </location>
</feature>
<dbReference type="AlphaFoldDB" id="A0A2V1JQ62"/>
<evidence type="ECO:0000256" key="5">
    <source>
        <dbReference type="SAM" id="SignalP"/>
    </source>
</evidence>
<dbReference type="GO" id="GO:0042597">
    <property type="term" value="C:periplasmic space"/>
    <property type="evidence" value="ECO:0007669"/>
    <property type="project" value="UniProtKB-SubCell"/>
</dbReference>
<feature type="domain" description="SsuA/THI5-like" evidence="6">
    <location>
        <begin position="69"/>
        <end position="277"/>
    </location>
</feature>
<keyword evidence="3 5" id="KW-0732">Signal</keyword>
<dbReference type="InterPro" id="IPR015168">
    <property type="entry name" value="SsuA/THI5"/>
</dbReference>
<evidence type="ECO:0000256" key="1">
    <source>
        <dbReference type="ARBA" id="ARBA00004418"/>
    </source>
</evidence>
<gene>
    <name evidence="7" type="ORF">LG34_06735</name>
</gene>
<feature type="region of interest" description="Disordered" evidence="4">
    <location>
        <begin position="27"/>
        <end position="53"/>
    </location>
</feature>
<dbReference type="EMBL" id="JRFU01000067">
    <property type="protein sequence ID" value="PWE86997.1"/>
    <property type="molecule type" value="Genomic_DNA"/>
</dbReference>
<dbReference type="SUPFAM" id="SSF53850">
    <property type="entry name" value="Periplasmic binding protein-like II"/>
    <property type="match status" value="1"/>
</dbReference>
<dbReference type="Proteomes" id="UP000245288">
    <property type="component" value="Unassembled WGS sequence"/>
</dbReference>
<feature type="chain" id="PRO_5038816083" description="SsuA/THI5-like domain-containing protein" evidence="5">
    <location>
        <begin position="22"/>
        <end position="355"/>
    </location>
</feature>
<comment type="caution">
    <text evidence="7">The sequence shown here is derived from an EMBL/GenBank/DDBJ whole genome shotgun (WGS) entry which is preliminary data.</text>
</comment>
<sequence>MVKKGIAVFTCTAMAATMLLAGCGQNTTPDETDTSSVNTENTDTSDKKDEAPASQKVTLNEVAHSIFYAPMYVAIEQGYFNDAGIDLDLVTGFGADKVMTAVLSGEADIGFMGPETTVYTANEGSKDPVVNFAQLTQRAGNFLVAREEITDFEWADLIGKDVLGGRAGGMPEMVFEYILKQNSIDPSEVNIDQSIDFGSTGAAFTGGQGEYTVEFEPGATLLEQENAGYVVASLGVDSGYVPYTAFSAKTSYMEKHPDVIQAFTDALQKGMEYVNTHTPEEIASVIQPQFSETDTDTITTIIRRYQEQDTWKTDLVFSEDSFELLLDILESAGQLEKRPDYKDVVTTEYAEKALQ</sequence>
<evidence type="ECO:0000256" key="2">
    <source>
        <dbReference type="ARBA" id="ARBA00010742"/>
    </source>
</evidence>
<proteinExistence type="inferred from homology"/>
<comment type="similarity">
    <text evidence="2">Belongs to the bacterial solute-binding protein SsuA/TauA family.</text>
</comment>
<accession>A0A2V1JQ62</accession>
<evidence type="ECO:0000259" key="6">
    <source>
        <dbReference type="Pfam" id="PF09084"/>
    </source>
</evidence>
<feature type="compositionally biased region" description="Polar residues" evidence="4">
    <location>
        <begin position="27"/>
        <end position="42"/>
    </location>
</feature>
<comment type="subcellular location">
    <subcellularLocation>
        <location evidence="1">Periplasm</location>
    </subcellularLocation>
</comment>
<evidence type="ECO:0000256" key="3">
    <source>
        <dbReference type="ARBA" id="ARBA00022729"/>
    </source>
</evidence>
<dbReference type="Gene3D" id="3.40.190.10">
    <property type="entry name" value="Periplasmic binding protein-like II"/>
    <property type="match status" value="2"/>
</dbReference>
<reference evidence="7 8" key="1">
    <citation type="submission" date="2014-09" db="EMBL/GenBank/DDBJ databases">
        <title>Butyrate-producing bacteria isolated from human gut.</title>
        <authorList>
            <person name="Zhang Q."/>
            <person name="Zhao L."/>
        </authorList>
    </citation>
    <scope>NUCLEOTIDE SEQUENCE [LARGE SCALE GENOMIC DNA]</scope>
    <source>
        <strain evidence="7 8">21</strain>
    </source>
</reference>
<dbReference type="Pfam" id="PF09084">
    <property type="entry name" value="NMT1"/>
    <property type="match status" value="1"/>
</dbReference>
<organism evidence="7 8">
    <name type="scientific">Eubacterium ramulus</name>
    <dbReference type="NCBI Taxonomy" id="39490"/>
    <lineage>
        <taxon>Bacteria</taxon>
        <taxon>Bacillati</taxon>
        <taxon>Bacillota</taxon>
        <taxon>Clostridia</taxon>
        <taxon>Eubacteriales</taxon>
        <taxon>Eubacteriaceae</taxon>
        <taxon>Eubacterium</taxon>
    </lineage>
</organism>
<dbReference type="PANTHER" id="PTHR30024">
    <property type="entry name" value="ALIPHATIC SULFONATES-BINDING PROTEIN-RELATED"/>
    <property type="match status" value="1"/>
</dbReference>
<dbReference type="PROSITE" id="PS51257">
    <property type="entry name" value="PROKAR_LIPOPROTEIN"/>
    <property type="match status" value="1"/>
</dbReference>
<name>A0A2V1JQ62_EUBRA</name>